<dbReference type="PANTHER" id="PTHR32046:SF11">
    <property type="entry name" value="IMMUNE-ASSOCIATED NUCLEOTIDE-BINDING PROTEIN 10-LIKE"/>
    <property type="match status" value="1"/>
</dbReference>
<dbReference type="Proteomes" id="UP000728032">
    <property type="component" value="Unassembled WGS sequence"/>
</dbReference>
<feature type="transmembrane region" description="Helical" evidence="2">
    <location>
        <begin position="117"/>
        <end position="140"/>
    </location>
</feature>
<dbReference type="EMBL" id="CAJPVJ010001563">
    <property type="protein sequence ID" value="CAG2164945.1"/>
    <property type="molecule type" value="Genomic_DNA"/>
</dbReference>
<feature type="coiled-coil region" evidence="1">
    <location>
        <begin position="280"/>
        <end position="307"/>
    </location>
</feature>
<proteinExistence type="predicted"/>
<keyword evidence="2" id="KW-0472">Membrane</keyword>
<accession>A0A7R9QFR7</accession>
<dbReference type="EMBL" id="OC916388">
    <property type="protein sequence ID" value="CAD7644113.1"/>
    <property type="molecule type" value="Genomic_DNA"/>
</dbReference>
<dbReference type="AlphaFoldDB" id="A0A7R9QFR7"/>
<name>A0A7R9QFR7_9ACAR</name>
<protein>
    <submittedName>
        <fullName evidence="3">Uncharacterized protein</fullName>
    </submittedName>
</protein>
<keyword evidence="2" id="KW-1133">Transmembrane helix</keyword>
<gene>
    <name evidence="3" type="ORF">ONB1V03_LOCUS4492</name>
</gene>
<organism evidence="3">
    <name type="scientific">Oppiella nova</name>
    <dbReference type="NCBI Taxonomy" id="334625"/>
    <lineage>
        <taxon>Eukaryota</taxon>
        <taxon>Metazoa</taxon>
        <taxon>Ecdysozoa</taxon>
        <taxon>Arthropoda</taxon>
        <taxon>Chelicerata</taxon>
        <taxon>Arachnida</taxon>
        <taxon>Acari</taxon>
        <taxon>Acariformes</taxon>
        <taxon>Sarcoptiformes</taxon>
        <taxon>Oribatida</taxon>
        <taxon>Brachypylina</taxon>
        <taxon>Oppioidea</taxon>
        <taxon>Oppiidae</taxon>
        <taxon>Oppiella</taxon>
    </lineage>
</organism>
<dbReference type="PANTHER" id="PTHR32046">
    <property type="entry name" value="G DOMAIN-CONTAINING PROTEIN"/>
    <property type="match status" value="1"/>
</dbReference>
<evidence type="ECO:0000256" key="1">
    <source>
        <dbReference type="SAM" id="Coils"/>
    </source>
</evidence>
<keyword evidence="4" id="KW-1185">Reference proteome</keyword>
<evidence type="ECO:0000256" key="2">
    <source>
        <dbReference type="SAM" id="Phobius"/>
    </source>
</evidence>
<keyword evidence="2" id="KW-0812">Transmembrane</keyword>
<evidence type="ECO:0000313" key="3">
    <source>
        <dbReference type="EMBL" id="CAD7644113.1"/>
    </source>
</evidence>
<evidence type="ECO:0000313" key="4">
    <source>
        <dbReference type="Proteomes" id="UP000728032"/>
    </source>
</evidence>
<sequence>MENIKTKINVLKGLWESAPQELRASTPGLITNGTDIITTACIYITELQPLQSIAKYLVKDVHITPENANTWLNNCTHATFVVKNKEAIYQCITSNEECSDAVRQGVQDMMGTVTDKILIVAILSAGIYAVIEGYTCYNFWGKIINAKNLIEGNPGHSEIISRLLSDIQPSWERLDKVIADLSRTDTKSDDLDSTKCVALEIINEIRIIVDKFLNEINDLHVEVNGMREKLRLTRNSDFESPTTVTVYQDHLYLKFVTVFEAKRLRDETAFKRLSVASVATEVQECHVQELELKISELTEEMDAITKCMANFACFLKQNSLTPMNDPFEDYLRHLIDTESVNVLETTGENAEPLDSLLDRHKREKCLIEEFMVDGNGNSEGLLWLADIDESIDKVCMLKWNGNIIKDQLSSHREYKSRQFNG</sequence>
<reference evidence="3" key="1">
    <citation type="submission" date="2020-11" db="EMBL/GenBank/DDBJ databases">
        <authorList>
            <person name="Tran Van P."/>
        </authorList>
    </citation>
    <scope>NUCLEOTIDE SEQUENCE</scope>
</reference>
<keyword evidence="1" id="KW-0175">Coiled coil</keyword>